<dbReference type="FunFam" id="3.30.200.20:FF:000927">
    <property type="entry name" value="Cyclin-dependent kinase 2"/>
    <property type="match status" value="1"/>
</dbReference>
<evidence type="ECO:0000313" key="14">
    <source>
        <dbReference type="Proteomes" id="UP001168972"/>
    </source>
</evidence>
<comment type="similarity">
    <text evidence="1">Belongs to the protein kinase superfamily. CMGC Ser/Thr protein kinase family. CDC2/CDKX subfamily.</text>
</comment>
<dbReference type="GO" id="GO:0010468">
    <property type="term" value="P:regulation of gene expression"/>
    <property type="evidence" value="ECO:0007669"/>
    <property type="project" value="TreeGrafter"/>
</dbReference>
<dbReference type="Pfam" id="PF00069">
    <property type="entry name" value="Pkinase"/>
    <property type="match status" value="1"/>
</dbReference>
<keyword evidence="6" id="KW-0418">Kinase</keyword>
<evidence type="ECO:0000256" key="7">
    <source>
        <dbReference type="ARBA" id="ARBA00022840"/>
    </source>
</evidence>
<reference evidence="13" key="1">
    <citation type="journal article" date="2023" name="bioRxiv">
        <title>Scaffold-level genome assemblies of two parasitoid biocontrol wasps reveal the parthenogenesis mechanism and an associated novel virus.</title>
        <authorList>
            <person name="Inwood S."/>
            <person name="Skelly J."/>
            <person name="Guhlin J."/>
            <person name="Harrop T."/>
            <person name="Goldson S."/>
            <person name="Dearden P."/>
        </authorList>
    </citation>
    <scope>NUCLEOTIDE SEQUENCE</scope>
    <source>
        <strain evidence="13">Lincoln</strain>
        <tissue evidence="13">Whole body</tissue>
    </source>
</reference>
<dbReference type="GO" id="GO:0005634">
    <property type="term" value="C:nucleus"/>
    <property type="evidence" value="ECO:0007669"/>
    <property type="project" value="TreeGrafter"/>
</dbReference>
<dbReference type="PROSITE" id="PS50011">
    <property type="entry name" value="PROTEIN_KINASE_DOM"/>
    <property type="match status" value="1"/>
</dbReference>
<keyword evidence="7 10" id="KW-0067">ATP-binding</keyword>
<dbReference type="AlphaFoldDB" id="A0AA39KG73"/>
<dbReference type="SMART" id="SM00220">
    <property type="entry name" value="S_TKc"/>
    <property type="match status" value="1"/>
</dbReference>
<feature type="binding site" evidence="10">
    <location>
        <position position="33"/>
    </location>
    <ligand>
        <name>ATP</name>
        <dbReference type="ChEBI" id="CHEBI:30616"/>
    </ligand>
</feature>
<evidence type="ECO:0000256" key="4">
    <source>
        <dbReference type="ARBA" id="ARBA00022679"/>
    </source>
</evidence>
<evidence type="ECO:0000256" key="2">
    <source>
        <dbReference type="ARBA" id="ARBA00012425"/>
    </source>
</evidence>
<dbReference type="GO" id="GO:0000082">
    <property type="term" value="P:G1/S transition of mitotic cell cycle"/>
    <property type="evidence" value="ECO:0007669"/>
    <property type="project" value="TreeGrafter"/>
</dbReference>
<dbReference type="PROSITE" id="PS00107">
    <property type="entry name" value="PROTEIN_KINASE_ATP"/>
    <property type="match status" value="1"/>
</dbReference>
<dbReference type="InterPro" id="IPR000719">
    <property type="entry name" value="Prot_kinase_dom"/>
</dbReference>
<dbReference type="InterPro" id="IPR008271">
    <property type="entry name" value="Ser/Thr_kinase_AS"/>
</dbReference>
<dbReference type="GO" id="GO:0004693">
    <property type="term" value="F:cyclin-dependent protein serine/threonine kinase activity"/>
    <property type="evidence" value="ECO:0007669"/>
    <property type="project" value="UniProtKB-EC"/>
</dbReference>
<evidence type="ECO:0000256" key="1">
    <source>
        <dbReference type="ARBA" id="ARBA00006485"/>
    </source>
</evidence>
<dbReference type="Gene3D" id="1.10.510.10">
    <property type="entry name" value="Transferase(Phosphotransferase) domain 1"/>
    <property type="match status" value="1"/>
</dbReference>
<dbReference type="GO" id="GO:0010389">
    <property type="term" value="P:regulation of G2/M transition of mitotic cell cycle"/>
    <property type="evidence" value="ECO:0007669"/>
    <property type="project" value="TreeGrafter"/>
</dbReference>
<evidence type="ECO:0000256" key="6">
    <source>
        <dbReference type="ARBA" id="ARBA00022777"/>
    </source>
</evidence>
<dbReference type="GO" id="GO:0005524">
    <property type="term" value="F:ATP binding"/>
    <property type="evidence" value="ECO:0007669"/>
    <property type="project" value="UniProtKB-UniRule"/>
</dbReference>
<keyword evidence="4" id="KW-0808">Transferase</keyword>
<dbReference type="FunFam" id="1.10.510.10:FF:000184">
    <property type="entry name" value="cyclin-dependent kinase 5 homolog"/>
    <property type="match status" value="1"/>
</dbReference>
<evidence type="ECO:0000256" key="11">
    <source>
        <dbReference type="RuleBase" id="RU000304"/>
    </source>
</evidence>
<reference evidence="13" key="2">
    <citation type="submission" date="2023-03" db="EMBL/GenBank/DDBJ databases">
        <authorList>
            <person name="Inwood S.N."/>
            <person name="Skelly J.G."/>
            <person name="Guhlin J."/>
            <person name="Harrop T.W.R."/>
            <person name="Goldson S.G."/>
            <person name="Dearden P.K."/>
        </authorList>
    </citation>
    <scope>NUCLEOTIDE SEQUENCE</scope>
    <source>
        <strain evidence="13">Lincoln</strain>
        <tissue evidence="13">Whole body</tissue>
    </source>
</reference>
<evidence type="ECO:0000256" key="9">
    <source>
        <dbReference type="ARBA" id="ARBA00048367"/>
    </source>
</evidence>
<dbReference type="Gene3D" id="3.30.200.20">
    <property type="entry name" value="Phosphorylase Kinase, domain 1"/>
    <property type="match status" value="1"/>
</dbReference>
<evidence type="ECO:0000259" key="12">
    <source>
        <dbReference type="PROSITE" id="PS50011"/>
    </source>
</evidence>
<organism evidence="13 14">
    <name type="scientific">Microctonus hyperodae</name>
    <name type="common">Parasitoid wasp</name>
    <dbReference type="NCBI Taxonomy" id="165561"/>
    <lineage>
        <taxon>Eukaryota</taxon>
        <taxon>Metazoa</taxon>
        <taxon>Ecdysozoa</taxon>
        <taxon>Arthropoda</taxon>
        <taxon>Hexapoda</taxon>
        <taxon>Insecta</taxon>
        <taxon>Pterygota</taxon>
        <taxon>Neoptera</taxon>
        <taxon>Endopterygota</taxon>
        <taxon>Hymenoptera</taxon>
        <taxon>Apocrita</taxon>
        <taxon>Ichneumonoidea</taxon>
        <taxon>Braconidae</taxon>
        <taxon>Euphorinae</taxon>
        <taxon>Microctonus</taxon>
    </lineage>
</organism>
<name>A0AA39KG73_MICHY</name>
<comment type="caution">
    <text evidence="13">The sequence shown here is derived from an EMBL/GenBank/DDBJ whole genome shotgun (WGS) entry which is preliminary data.</text>
</comment>
<feature type="domain" description="Protein kinase" evidence="12">
    <location>
        <begin position="4"/>
        <end position="290"/>
    </location>
</feature>
<dbReference type="InterPro" id="IPR050108">
    <property type="entry name" value="CDK"/>
</dbReference>
<dbReference type="GO" id="GO:0030332">
    <property type="term" value="F:cyclin binding"/>
    <property type="evidence" value="ECO:0007669"/>
    <property type="project" value="TreeGrafter"/>
</dbReference>
<gene>
    <name evidence="13" type="ORF">PV327_009961</name>
</gene>
<dbReference type="SUPFAM" id="SSF56112">
    <property type="entry name" value="Protein kinase-like (PK-like)"/>
    <property type="match status" value="1"/>
</dbReference>
<dbReference type="EMBL" id="JAQQBR010001835">
    <property type="protein sequence ID" value="KAK0161498.1"/>
    <property type="molecule type" value="Genomic_DNA"/>
</dbReference>
<evidence type="ECO:0000256" key="3">
    <source>
        <dbReference type="ARBA" id="ARBA00022527"/>
    </source>
</evidence>
<keyword evidence="14" id="KW-1185">Reference proteome</keyword>
<accession>A0AA39KG73</accession>
<evidence type="ECO:0000256" key="10">
    <source>
        <dbReference type="PROSITE-ProRule" id="PRU10141"/>
    </source>
</evidence>
<dbReference type="GO" id="GO:0005737">
    <property type="term" value="C:cytoplasm"/>
    <property type="evidence" value="ECO:0007669"/>
    <property type="project" value="TreeGrafter"/>
</dbReference>
<dbReference type="PANTHER" id="PTHR24056:SF254">
    <property type="entry name" value="CYCLIN-DEPENDENT KINASE 2"/>
    <property type="match status" value="1"/>
</dbReference>
<comment type="catalytic activity">
    <reaction evidence="8">
        <text>L-threonyl-[protein] + ATP = O-phospho-L-threonyl-[protein] + ADP + H(+)</text>
        <dbReference type="Rhea" id="RHEA:46608"/>
        <dbReference type="Rhea" id="RHEA-COMP:11060"/>
        <dbReference type="Rhea" id="RHEA-COMP:11605"/>
        <dbReference type="ChEBI" id="CHEBI:15378"/>
        <dbReference type="ChEBI" id="CHEBI:30013"/>
        <dbReference type="ChEBI" id="CHEBI:30616"/>
        <dbReference type="ChEBI" id="CHEBI:61977"/>
        <dbReference type="ChEBI" id="CHEBI:456216"/>
        <dbReference type="EC" id="2.7.11.22"/>
    </reaction>
</comment>
<dbReference type="PANTHER" id="PTHR24056">
    <property type="entry name" value="CELL DIVISION PROTEIN KINASE"/>
    <property type="match status" value="1"/>
</dbReference>
<dbReference type="Proteomes" id="UP001168972">
    <property type="component" value="Unassembled WGS sequence"/>
</dbReference>
<dbReference type="PROSITE" id="PS00108">
    <property type="entry name" value="PROTEIN_KINASE_ST"/>
    <property type="match status" value="1"/>
</dbReference>
<dbReference type="GO" id="GO:0000307">
    <property type="term" value="C:cyclin-dependent protein kinase holoenzyme complex"/>
    <property type="evidence" value="ECO:0007669"/>
    <property type="project" value="TreeGrafter"/>
</dbReference>
<sequence length="304" mass="35011">MDNFCNIEKIGEGTYGVVYKARDKITGKLVALKRIRLATETEGVPSTAIREISLLKDLTHPNIVQLFDVVIGDKNLYLVFEYLQKDLKKYLDSVKSSVINQDHWSELVKSYLHQLLKAIAFCHNCLILHRDLKPQNLLIDREGHIKLADFGLARSFGLPMRMYTHEVVTLWYRAPEILLGTKLYSYAIDIWSLGCIFAEMATRRALFPGDSEIDQLFRIFRTFGTPDEKIWPGVSQLPDYKSMFPQWDARNLKEVVPNFDDNARDLFSKLLTYDPSQRITALSATDHPFFDKVKLVPPVLPKKD</sequence>
<proteinExistence type="inferred from homology"/>
<keyword evidence="3 11" id="KW-0723">Serine/threonine-protein kinase</keyword>
<evidence type="ECO:0000256" key="8">
    <source>
        <dbReference type="ARBA" id="ARBA00047811"/>
    </source>
</evidence>
<protein>
    <recommendedName>
        <fullName evidence="2">cyclin-dependent kinase</fullName>
        <ecNumber evidence="2">2.7.11.22</ecNumber>
    </recommendedName>
</protein>
<comment type="catalytic activity">
    <reaction evidence="9">
        <text>L-seryl-[protein] + ATP = O-phospho-L-seryl-[protein] + ADP + H(+)</text>
        <dbReference type="Rhea" id="RHEA:17989"/>
        <dbReference type="Rhea" id="RHEA-COMP:9863"/>
        <dbReference type="Rhea" id="RHEA-COMP:11604"/>
        <dbReference type="ChEBI" id="CHEBI:15378"/>
        <dbReference type="ChEBI" id="CHEBI:29999"/>
        <dbReference type="ChEBI" id="CHEBI:30616"/>
        <dbReference type="ChEBI" id="CHEBI:83421"/>
        <dbReference type="ChEBI" id="CHEBI:456216"/>
        <dbReference type="EC" id="2.7.11.22"/>
    </reaction>
</comment>
<dbReference type="EC" id="2.7.11.22" evidence="2"/>
<evidence type="ECO:0000313" key="13">
    <source>
        <dbReference type="EMBL" id="KAK0161498.1"/>
    </source>
</evidence>
<evidence type="ECO:0000256" key="5">
    <source>
        <dbReference type="ARBA" id="ARBA00022741"/>
    </source>
</evidence>
<keyword evidence="5 10" id="KW-0547">Nucleotide-binding</keyword>
<dbReference type="InterPro" id="IPR017441">
    <property type="entry name" value="Protein_kinase_ATP_BS"/>
</dbReference>
<dbReference type="InterPro" id="IPR011009">
    <property type="entry name" value="Kinase-like_dom_sf"/>
</dbReference>
<dbReference type="GO" id="GO:0007165">
    <property type="term" value="P:signal transduction"/>
    <property type="evidence" value="ECO:0007669"/>
    <property type="project" value="TreeGrafter"/>
</dbReference>